<sequence length="881" mass="97523">MEMPAAVTSSIAQSPNKSQGMAAKVNCTTTDAKLANALPDRAVRSAVAHSRLEVANDPTDDSAGVVANGAVATIDHLAGGVGDGCGGGDNPTYGAPRSNAGACQLREGASHHVAAEDEQHGKDVGWSEPYGLQSPGLTKATGTEATCSEKVAFLQSWLFFGALAETYAACNLLINPDDYTADTFDTARLNGLPLRLYYASQRSGSAGSEGLRKKLYSIVRQGQLMMTRASDWEDEHDYTLTQCEVLYSIHILLRILSLALLCQSPQPIHDDLNISVADVVADWKPEGQMSMMGFTTRRLLESGWCQSELWHFLQGFDIATAACYLARPYAPRNHDKCSDTTCMAYQTDEQSYRTLHVKDNCNCEFVCVKPDLLADFLARNIVPAIVISDDLQLSVVDAKELDYVAFSHVWADGLGNPSRNALRSCQIRRLYNLAVNLCSVFKFNSNSSTPKVAIWIDTLCIPVAPELQRYRKQAIRLLARTYTEAMAVLVLDRELCRFESRKAPALELSIRVLCSGWFKRLWTLQEASLASDIEGVSVLYIQMADGPAHWDRLTRCFQYKPPGPGPPSLCKPSAAVVSIREVKADLLYEMHLMTAMEDRIPSVRAINSPGFGTRFQKVMHAVRNRCTSKREDEPVCLASLLGLDLQPILNANYVDDRMVAFYRLLREVPTAALFAEFGVPEFLTNNLTIPSYRWAPRSLLLLQRPMEIDNAFSAMHFMNPPLPILGECEEDGLHIRHPGFIFEGTEPTSIARQSTLLDTTDQKSYSLSLALSDNSPQSIGPLRRCALIFKSDRRHGFAKVLWYIPVLYTDNTVWECPNITRFPSACKAALESFWFGLFQGLTDWVMLPYKGAKSEGVLGCIKGFCKGICSFVFKPAAGKWE</sequence>
<feature type="region of interest" description="Disordered" evidence="1">
    <location>
        <begin position="1"/>
        <end position="23"/>
    </location>
</feature>
<reference evidence="2 3" key="1">
    <citation type="submission" date="2018-06" db="EMBL/GenBank/DDBJ databases">
        <title>Complete Genomes of Monosporascus.</title>
        <authorList>
            <person name="Robinson A.J."/>
            <person name="Natvig D.O."/>
        </authorList>
    </citation>
    <scope>NUCLEOTIDE SEQUENCE [LARGE SCALE GENOMIC DNA]</scope>
    <source>
        <strain evidence="2 3">CBS 110550</strain>
    </source>
</reference>
<protein>
    <recommendedName>
        <fullName evidence="4">Heterokaryon incompatibility domain-containing protein</fullName>
    </recommendedName>
</protein>
<evidence type="ECO:0008006" key="4">
    <source>
        <dbReference type="Google" id="ProtNLM"/>
    </source>
</evidence>
<dbReference type="Proteomes" id="UP000293360">
    <property type="component" value="Unassembled WGS sequence"/>
</dbReference>
<dbReference type="PANTHER" id="PTHR39596:SF2">
    <property type="entry name" value="HET DOMAIN PROTEIN (AFU_ORTHOLOGUE AFUA_1G17550)-RELATED"/>
    <property type="match status" value="1"/>
</dbReference>
<accession>A0A4Q4TCX6</accession>
<evidence type="ECO:0000256" key="1">
    <source>
        <dbReference type="SAM" id="MobiDB-lite"/>
    </source>
</evidence>
<organism evidence="2 3">
    <name type="scientific">Monosporascus ibericus</name>
    <dbReference type="NCBI Taxonomy" id="155417"/>
    <lineage>
        <taxon>Eukaryota</taxon>
        <taxon>Fungi</taxon>
        <taxon>Dikarya</taxon>
        <taxon>Ascomycota</taxon>
        <taxon>Pezizomycotina</taxon>
        <taxon>Sordariomycetes</taxon>
        <taxon>Xylariomycetidae</taxon>
        <taxon>Xylariales</taxon>
        <taxon>Xylariales incertae sedis</taxon>
        <taxon>Monosporascus</taxon>
    </lineage>
</organism>
<proteinExistence type="predicted"/>
<evidence type="ECO:0000313" key="3">
    <source>
        <dbReference type="Proteomes" id="UP000293360"/>
    </source>
</evidence>
<gene>
    <name evidence="2" type="ORF">DL764_005228</name>
</gene>
<dbReference type="OrthoDB" id="2426273at2759"/>
<dbReference type="PANTHER" id="PTHR39596">
    <property type="match status" value="1"/>
</dbReference>
<comment type="caution">
    <text evidence="2">The sequence shown here is derived from an EMBL/GenBank/DDBJ whole genome shotgun (WGS) entry which is preliminary data.</text>
</comment>
<dbReference type="EMBL" id="QJNU01000268">
    <property type="protein sequence ID" value="RYP03310.1"/>
    <property type="molecule type" value="Genomic_DNA"/>
</dbReference>
<feature type="compositionally biased region" description="Polar residues" evidence="1">
    <location>
        <begin position="7"/>
        <end position="19"/>
    </location>
</feature>
<dbReference type="STRING" id="155417.A0A4Q4TCX6"/>
<name>A0A4Q4TCX6_9PEZI</name>
<keyword evidence="3" id="KW-1185">Reference proteome</keyword>
<dbReference type="AlphaFoldDB" id="A0A4Q4TCX6"/>
<evidence type="ECO:0000313" key="2">
    <source>
        <dbReference type="EMBL" id="RYP03310.1"/>
    </source>
</evidence>